<evidence type="ECO:0000313" key="2">
    <source>
        <dbReference type="EMBL" id="KAK9774096.1"/>
    </source>
</evidence>
<keyword evidence="1" id="KW-0732">Signal</keyword>
<proteinExistence type="predicted"/>
<sequence>MYLSSLVFILSLSGLAAPVAFTPDTLPTAQRDEPEFIYKEAYRLRIAKNGDYGSYYDTAYDRILPGIPDSHSQKTIWWFGYKRTSTRFRNIAVATQKVSPIFYEQEFRTSPSSSTWKAYTDNERWFRLSWDGQNYNEFDPDYPKDHDLFITTEGDYALGAPAPTHPPSVWGNGVGTWLVCQRKSQRDDVLAVRFAYTWPVNETTIEYIDQDCVPVKIESRCAELQPLVHNKTWNHDKIILTPCVLDEFPIEDKISLKRRGM</sequence>
<reference evidence="2 3" key="1">
    <citation type="submission" date="2024-02" db="EMBL/GenBank/DDBJ databases">
        <title>First draft genome assembly of two strains of Seiridium cardinale.</title>
        <authorList>
            <person name="Emiliani G."/>
            <person name="Scali E."/>
        </authorList>
    </citation>
    <scope>NUCLEOTIDE SEQUENCE [LARGE SCALE GENOMIC DNA]</scope>
    <source>
        <strain evidence="2 3">BM-138-000479</strain>
    </source>
</reference>
<accession>A0ABR2XK22</accession>
<dbReference type="EMBL" id="JARVKM010000044">
    <property type="protein sequence ID" value="KAK9774096.1"/>
    <property type="molecule type" value="Genomic_DNA"/>
</dbReference>
<feature type="chain" id="PRO_5045948907" evidence="1">
    <location>
        <begin position="17"/>
        <end position="261"/>
    </location>
</feature>
<evidence type="ECO:0000256" key="1">
    <source>
        <dbReference type="SAM" id="SignalP"/>
    </source>
</evidence>
<keyword evidence="3" id="KW-1185">Reference proteome</keyword>
<protein>
    <submittedName>
        <fullName evidence="2">Uncharacterized protein</fullName>
    </submittedName>
</protein>
<evidence type="ECO:0000313" key="3">
    <source>
        <dbReference type="Proteomes" id="UP001465668"/>
    </source>
</evidence>
<feature type="signal peptide" evidence="1">
    <location>
        <begin position="1"/>
        <end position="16"/>
    </location>
</feature>
<name>A0ABR2XK22_9PEZI</name>
<dbReference type="Proteomes" id="UP001465668">
    <property type="component" value="Unassembled WGS sequence"/>
</dbReference>
<comment type="caution">
    <text evidence="2">The sequence shown here is derived from an EMBL/GenBank/DDBJ whole genome shotgun (WGS) entry which is preliminary data.</text>
</comment>
<organism evidence="2 3">
    <name type="scientific">Seiridium cardinale</name>
    <dbReference type="NCBI Taxonomy" id="138064"/>
    <lineage>
        <taxon>Eukaryota</taxon>
        <taxon>Fungi</taxon>
        <taxon>Dikarya</taxon>
        <taxon>Ascomycota</taxon>
        <taxon>Pezizomycotina</taxon>
        <taxon>Sordariomycetes</taxon>
        <taxon>Xylariomycetidae</taxon>
        <taxon>Amphisphaeriales</taxon>
        <taxon>Sporocadaceae</taxon>
        <taxon>Seiridium</taxon>
    </lineage>
</organism>
<gene>
    <name evidence="2" type="ORF">SCAR479_09210</name>
</gene>